<organism evidence="1 2">
    <name type="scientific">Streptomyces achmelvichensis</name>
    <dbReference type="NCBI Taxonomy" id="3134111"/>
    <lineage>
        <taxon>Bacteria</taxon>
        <taxon>Bacillati</taxon>
        <taxon>Actinomycetota</taxon>
        <taxon>Actinomycetes</taxon>
        <taxon>Kitasatosporales</taxon>
        <taxon>Streptomycetaceae</taxon>
        <taxon>Streptomyces</taxon>
    </lineage>
</organism>
<dbReference type="EMBL" id="JBBKAJ010000039">
    <property type="protein sequence ID" value="MEJ8640088.1"/>
    <property type="molecule type" value="Genomic_DNA"/>
</dbReference>
<sequence length="65" mass="6628">MAAKYVTVNSGGDPTVIGTTAYAIAAAAVLTGALRRERHSRGSDAWLSTGHDRSAPPGACYAPPD</sequence>
<gene>
    <name evidence="1" type="ORF">WKI67_43145</name>
</gene>
<evidence type="ECO:0000313" key="1">
    <source>
        <dbReference type="EMBL" id="MEJ8640088.1"/>
    </source>
</evidence>
<evidence type="ECO:0000313" key="2">
    <source>
        <dbReference type="Proteomes" id="UP001377168"/>
    </source>
</evidence>
<proteinExistence type="predicted"/>
<comment type="caution">
    <text evidence="1">The sequence shown here is derived from an EMBL/GenBank/DDBJ whole genome shotgun (WGS) entry which is preliminary data.</text>
</comment>
<keyword evidence="2" id="KW-1185">Reference proteome</keyword>
<name>A0ACC6Q8I9_9ACTN</name>
<dbReference type="Proteomes" id="UP001377168">
    <property type="component" value="Unassembled WGS sequence"/>
</dbReference>
<reference evidence="1" key="1">
    <citation type="submission" date="2024-03" db="EMBL/GenBank/DDBJ databases">
        <title>Novel Streptomyces species of biotechnological and ecological value are a feature of Machair soil.</title>
        <authorList>
            <person name="Prole J.R."/>
            <person name="Goodfellow M."/>
            <person name="Allenby N."/>
            <person name="Ward A.C."/>
        </authorList>
    </citation>
    <scope>NUCLEOTIDE SEQUENCE</scope>
    <source>
        <strain evidence="1">MS2.AVA.5</strain>
    </source>
</reference>
<accession>A0ACC6Q8I9</accession>
<protein>
    <submittedName>
        <fullName evidence="1">Uncharacterized protein</fullName>
    </submittedName>
</protein>